<name>L1I5K4_GUITC</name>
<gene>
    <name evidence="2" type="ORF">GUITHDRAFT_83387</name>
</gene>
<dbReference type="OMA" id="ERFENTT"/>
<reference evidence="4" key="2">
    <citation type="submission" date="2012-11" db="EMBL/GenBank/DDBJ databases">
        <authorList>
            <person name="Kuo A."/>
            <person name="Curtis B.A."/>
            <person name="Tanifuji G."/>
            <person name="Burki F."/>
            <person name="Gruber A."/>
            <person name="Irimia M."/>
            <person name="Maruyama S."/>
            <person name="Arias M.C."/>
            <person name="Ball S.G."/>
            <person name="Gile G.H."/>
            <person name="Hirakawa Y."/>
            <person name="Hopkins J.F."/>
            <person name="Rensing S.A."/>
            <person name="Schmutz J."/>
            <person name="Symeonidi A."/>
            <person name="Elias M."/>
            <person name="Eveleigh R.J."/>
            <person name="Herman E.K."/>
            <person name="Klute M.J."/>
            <person name="Nakayama T."/>
            <person name="Obornik M."/>
            <person name="Reyes-Prieto A."/>
            <person name="Armbrust E.V."/>
            <person name="Aves S.J."/>
            <person name="Beiko R.G."/>
            <person name="Coutinho P."/>
            <person name="Dacks J.B."/>
            <person name="Durnford D.G."/>
            <person name="Fast N.M."/>
            <person name="Green B.R."/>
            <person name="Grisdale C."/>
            <person name="Hempe F."/>
            <person name="Henrissat B."/>
            <person name="Hoppner M.P."/>
            <person name="Ishida K.-I."/>
            <person name="Kim E."/>
            <person name="Koreny L."/>
            <person name="Kroth P.G."/>
            <person name="Liu Y."/>
            <person name="Malik S.-B."/>
            <person name="Maier U.G."/>
            <person name="McRose D."/>
            <person name="Mock T."/>
            <person name="Neilson J.A."/>
            <person name="Onodera N.T."/>
            <person name="Poole A.M."/>
            <person name="Pritham E.J."/>
            <person name="Richards T.A."/>
            <person name="Rocap G."/>
            <person name="Roy S.W."/>
            <person name="Sarai C."/>
            <person name="Schaack S."/>
            <person name="Shirato S."/>
            <person name="Slamovits C.H."/>
            <person name="Spencer D.F."/>
            <person name="Suzuki S."/>
            <person name="Worden A.Z."/>
            <person name="Zauner S."/>
            <person name="Barry K."/>
            <person name="Bell C."/>
            <person name="Bharti A.K."/>
            <person name="Crow J.A."/>
            <person name="Grimwood J."/>
            <person name="Kramer R."/>
            <person name="Lindquist E."/>
            <person name="Lucas S."/>
            <person name="Salamov A."/>
            <person name="McFadden G.I."/>
            <person name="Lane C.E."/>
            <person name="Keeling P.J."/>
            <person name="Gray M.W."/>
            <person name="Grigoriev I.V."/>
            <person name="Archibald J.M."/>
        </authorList>
    </citation>
    <scope>NUCLEOTIDE SEQUENCE</scope>
    <source>
        <strain evidence="4">CCMP2712</strain>
    </source>
</reference>
<dbReference type="PROSITE" id="PS01186">
    <property type="entry name" value="EGF_2"/>
    <property type="match status" value="1"/>
</dbReference>
<dbReference type="PANTHER" id="PTHR46967:SF2">
    <property type="entry name" value="SUSHI, VON WILLEBRAND FACTOR TYPE A, EGF AND PENTRAXIN DOMAIN-CONTAINING PROTEIN 1-LIKE"/>
    <property type="match status" value="1"/>
</dbReference>
<reference evidence="2 4" key="1">
    <citation type="journal article" date="2012" name="Nature">
        <title>Algal genomes reveal evolutionary mosaicism and the fate of nucleomorphs.</title>
        <authorList>
            <consortium name="DOE Joint Genome Institute"/>
            <person name="Curtis B.A."/>
            <person name="Tanifuji G."/>
            <person name="Burki F."/>
            <person name="Gruber A."/>
            <person name="Irimia M."/>
            <person name="Maruyama S."/>
            <person name="Arias M.C."/>
            <person name="Ball S.G."/>
            <person name="Gile G.H."/>
            <person name="Hirakawa Y."/>
            <person name="Hopkins J.F."/>
            <person name="Kuo A."/>
            <person name="Rensing S.A."/>
            <person name="Schmutz J."/>
            <person name="Symeonidi A."/>
            <person name="Elias M."/>
            <person name="Eveleigh R.J."/>
            <person name="Herman E.K."/>
            <person name="Klute M.J."/>
            <person name="Nakayama T."/>
            <person name="Obornik M."/>
            <person name="Reyes-Prieto A."/>
            <person name="Armbrust E.V."/>
            <person name="Aves S.J."/>
            <person name="Beiko R.G."/>
            <person name="Coutinho P."/>
            <person name="Dacks J.B."/>
            <person name="Durnford D.G."/>
            <person name="Fast N.M."/>
            <person name="Green B.R."/>
            <person name="Grisdale C.J."/>
            <person name="Hempel F."/>
            <person name="Henrissat B."/>
            <person name="Hoppner M.P."/>
            <person name="Ishida K."/>
            <person name="Kim E."/>
            <person name="Koreny L."/>
            <person name="Kroth P.G."/>
            <person name="Liu Y."/>
            <person name="Malik S.B."/>
            <person name="Maier U.G."/>
            <person name="McRose D."/>
            <person name="Mock T."/>
            <person name="Neilson J.A."/>
            <person name="Onodera N.T."/>
            <person name="Poole A.M."/>
            <person name="Pritham E.J."/>
            <person name="Richards T.A."/>
            <person name="Rocap G."/>
            <person name="Roy S.W."/>
            <person name="Sarai C."/>
            <person name="Schaack S."/>
            <person name="Shirato S."/>
            <person name="Slamovits C.H."/>
            <person name="Spencer D.F."/>
            <person name="Suzuki S."/>
            <person name="Worden A.Z."/>
            <person name="Zauner S."/>
            <person name="Barry K."/>
            <person name="Bell C."/>
            <person name="Bharti A.K."/>
            <person name="Crow J.A."/>
            <person name="Grimwood J."/>
            <person name="Kramer R."/>
            <person name="Lindquist E."/>
            <person name="Lucas S."/>
            <person name="Salamov A."/>
            <person name="McFadden G.I."/>
            <person name="Lane C.E."/>
            <person name="Keeling P.J."/>
            <person name="Gray M.W."/>
            <person name="Grigoriev I.V."/>
            <person name="Archibald J.M."/>
        </authorList>
    </citation>
    <scope>NUCLEOTIDE SEQUENCE</scope>
    <source>
        <strain evidence="2 4">CCMP2712</strain>
    </source>
</reference>
<dbReference type="InterPro" id="IPR000742">
    <property type="entry name" value="EGF"/>
</dbReference>
<dbReference type="STRING" id="905079.L1I5K4"/>
<dbReference type="KEGG" id="gtt:GUITHDRAFT_83387"/>
<evidence type="ECO:0000313" key="2">
    <source>
        <dbReference type="EMBL" id="EKX31140.1"/>
    </source>
</evidence>
<sequence length="226" mass="23269">MSCVCEYGYSGPGNTQCEPCPPGTYKDTRSMAACTACPTDTYQPNTVATNISECLRCPLHSVSQPSTGSIGGCLCIPGYYREGDACSACPKGFYTDQYNLAACIECGPNHMDGGRLSCDACPMGQYKAGPGNYSCTTCPENTYADALASTGCSSCPLNSISTSGSSSECDACPPGKFKARDGSTEACQDCPTGYFQPLSGQAQCLPCSAVGLYTTTVGPGTASPSE</sequence>
<dbReference type="InterPro" id="IPR011641">
    <property type="entry name" value="Tyr-kin_ephrin_A/B_rcpt-like"/>
</dbReference>
<accession>L1I5K4</accession>
<dbReference type="AlphaFoldDB" id="L1I5K4"/>
<feature type="non-terminal residue" evidence="2">
    <location>
        <position position="226"/>
    </location>
</feature>
<dbReference type="PANTHER" id="PTHR46967">
    <property type="entry name" value="INSULIN-LIKE GROWTH FACTOR BINDING PROTEIN,N-TERMINAL"/>
    <property type="match status" value="1"/>
</dbReference>
<dbReference type="RefSeq" id="XP_005818120.1">
    <property type="nucleotide sequence ID" value="XM_005818063.1"/>
</dbReference>
<keyword evidence="4" id="KW-1185">Reference proteome</keyword>
<dbReference type="EMBL" id="JH993350">
    <property type="protein sequence ID" value="EKX31140.1"/>
    <property type="molecule type" value="Genomic_DNA"/>
</dbReference>
<feature type="domain" description="EGF-like" evidence="1">
    <location>
        <begin position="3"/>
        <end position="17"/>
    </location>
</feature>
<dbReference type="EnsemblProtists" id="EKX31140">
    <property type="protein sequence ID" value="EKX31140"/>
    <property type="gene ID" value="GUITHDRAFT_83387"/>
</dbReference>
<evidence type="ECO:0000313" key="4">
    <source>
        <dbReference type="Proteomes" id="UP000011087"/>
    </source>
</evidence>
<dbReference type="OrthoDB" id="439917at2759"/>
<dbReference type="GeneID" id="17287862"/>
<reference evidence="3" key="3">
    <citation type="submission" date="2016-03" db="UniProtKB">
        <authorList>
            <consortium name="EnsemblProtists"/>
        </authorList>
    </citation>
    <scope>IDENTIFICATION</scope>
</reference>
<dbReference type="Pfam" id="PF07699">
    <property type="entry name" value="Ephrin_rec_like"/>
    <property type="match status" value="3"/>
</dbReference>
<dbReference type="Proteomes" id="UP000011087">
    <property type="component" value="Unassembled WGS sequence"/>
</dbReference>
<protein>
    <recommendedName>
        <fullName evidence="1">EGF-like domain-containing protein</fullName>
    </recommendedName>
</protein>
<dbReference type="HOGENOM" id="CLU_070734_1_0_1"/>
<dbReference type="SUPFAM" id="SSF57184">
    <property type="entry name" value="Growth factor receptor domain"/>
    <property type="match status" value="1"/>
</dbReference>
<evidence type="ECO:0000259" key="1">
    <source>
        <dbReference type="PROSITE" id="PS01186"/>
    </source>
</evidence>
<dbReference type="eggNOG" id="KOG1217">
    <property type="taxonomic scope" value="Eukaryota"/>
</dbReference>
<organism evidence="2">
    <name type="scientific">Guillardia theta (strain CCMP2712)</name>
    <name type="common">Cryptophyte</name>
    <dbReference type="NCBI Taxonomy" id="905079"/>
    <lineage>
        <taxon>Eukaryota</taxon>
        <taxon>Cryptophyceae</taxon>
        <taxon>Pyrenomonadales</taxon>
        <taxon>Geminigeraceae</taxon>
        <taxon>Guillardia</taxon>
    </lineage>
</organism>
<dbReference type="Gene3D" id="2.10.50.10">
    <property type="entry name" value="Tumor Necrosis Factor Receptor, subunit A, domain 2"/>
    <property type="match status" value="4"/>
</dbReference>
<dbReference type="SMART" id="SM01411">
    <property type="entry name" value="Ephrin_rec_like"/>
    <property type="match status" value="4"/>
</dbReference>
<dbReference type="PaxDb" id="55529-EKX31140"/>
<proteinExistence type="predicted"/>
<evidence type="ECO:0000313" key="3">
    <source>
        <dbReference type="EnsemblProtists" id="EKX31140"/>
    </source>
</evidence>
<dbReference type="InterPro" id="IPR009030">
    <property type="entry name" value="Growth_fac_rcpt_cys_sf"/>
</dbReference>